<organism evidence="3 4">
    <name type="scientific">Shimia gijangensis</name>
    <dbReference type="NCBI Taxonomy" id="1470563"/>
    <lineage>
        <taxon>Bacteria</taxon>
        <taxon>Pseudomonadati</taxon>
        <taxon>Pseudomonadota</taxon>
        <taxon>Alphaproteobacteria</taxon>
        <taxon>Rhodobacterales</taxon>
        <taxon>Roseobacteraceae</taxon>
    </lineage>
</organism>
<keyword evidence="1" id="KW-0560">Oxidoreductase</keyword>
<evidence type="ECO:0000313" key="4">
    <source>
        <dbReference type="Proteomes" id="UP000183982"/>
    </source>
</evidence>
<dbReference type="Proteomes" id="UP000183982">
    <property type="component" value="Unassembled WGS sequence"/>
</dbReference>
<dbReference type="PANTHER" id="PTHR13847:SF289">
    <property type="entry name" value="GLYCINE OXIDASE"/>
    <property type="match status" value="1"/>
</dbReference>
<dbReference type="GO" id="GO:0016491">
    <property type="term" value="F:oxidoreductase activity"/>
    <property type="evidence" value="ECO:0007669"/>
    <property type="project" value="UniProtKB-KW"/>
</dbReference>
<dbReference type="InterPro" id="IPR006076">
    <property type="entry name" value="FAD-dep_OxRdtase"/>
</dbReference>
<dbReference type="GO" id="GO:0005737">
    <property type="term" value="C:cytoplasm"/>
    <property type="evidence" value="ECO:0007669"/>
    <property type="project" value="TreeGrafter"/>
</dbReference>
<name>A0A1M6RZ11_9RHOB</name>
<dbReference type="OrthoDB" id="6949587at2"/>
<evidence type="ECO:0000256" key="1">
    <source>
        <dbReference type="ARBA" id="ARBA00023002"/>
    </source>
</evidence>
<evidence type="ECO:0000259" key="2">
    <source>
        <dbReference type="Pfam" id="PF01266"/>
    </source>
</evidence>
<sequence>MNALRAENLVIGGGVVGLSVAFGLLQAGHKVHVLDGADRDLRASHGNFGLTWLQGKGARYAPYSRWTWSAVQQWPAFAEELAEISGQEVALEQPGGFEFFTDSDEHQTFAADLAAQAKTLGHDFTYQSCDGDTLRRNIPGIGPDVTGATYCAHDGHVNPLKLLHALRLSVQRLGGTIQTNATVKDLKRDGAFYRGILADQSQIAADRVFLCAGLGASDLAPQLGFRTIVRPQRGELLITERLETRLPFLSSTIRQVDEGGVQIGGTKAEVGPDDAETLPKMRELARHAVAIWPALAEVNILRSWGALRVVTPDGYPVYGRAPDGGDAFLVTCHSGVTLSPVHAKQLVAWFDDHKDAPNLEGFRDDRF</sequence>
<dbReference type="Gene3D" id="3.30.9.10">
    <property type="entry name" value="D-Amino Acid Oxidase, subunit A, domain 2"/>
    <property type="match status" value="1"/>
</dbReference>
<dbReference type="SUPFAM" id="SSF51905">
    <property type="entry name" value="FAD/NAD(P)-binding domain"/>
    <property type="match status" value="1"/>
</dbReference>
<dbReference type="PANTHER" id="PTHR13847">
    <property type="entry name" value="SARCOSINE DEHYDROGENASE-RELATED"/>
    <property type="match status" value="1"/>
</dbReference>
<proteinExistence type="predicted"/>
<evidence type="ECO:0000313" key="3">
    <source>
        <dbReference type="EMBL" id="SHK37539.1"/>
    </source>
</evidence>
<dbReference type="Pfam" id="PF01266">
    <property type="entry name" value="DAO"/>
    <property type="match status" value="1"/>
</dbReference>
<feature type="domain" description="FAD dependent oxidoreductase" evidence="2">
    <location>
        <begin position="9"/>
        <end position="349"/>
    </location>
</feature>
<dbReference type="STRING" id="1470563.SAMN05444000_1274"/>
<dbReference type="InterPro" id="IPR036188">
    <property type="entry name" value="FAD/NAD-bd_sf"/>
</dbReference>
<dbReference type="SUPFAM" id="SSF54373">
    <property type="entry name" value="FAD-linked reductases, C-terminal domain"/>
    <property type="match status" value="1"/>
</dbReference>
<dbReference type="EMBL" id="FQZQ01000027">
    <property type="protein sequence ID" value="SHK37539.1"/>
    <property type="molecule type" value="Genomic_DNA"/>
</dbReference>
<dbReference type="Gene3D" id="3.50.50.60">
    <property type="entry name" value="FAD/NAD(P)-binding domain"/>
    <property type="match status" value="1"/>
</dbReference>
<keyword evidence="4" id="KW-1185">Reference proteome</keyword>
<dbReference type="RefSeq" id="WP_083599389.1">
    <property type="nucleotide sequence ID" value="NZ_FQZQ01000027.1"/>
</dbReference>
<dbReference type="AlphaFoldDB" id="A0A1M6RZ11"/>
<accession>A0A1M6RZ11</accession>
<protein>
    <submittedName>
        <fullName evidence="3">Glycine/D-amino acid oxidase</fullName>
    </submittedName>
</protein>
<gene>
    <name evidence="3" type="ORF">SAMN05444000_1274</name>
</gene>
<reference evidence="4" key="1">
    <citation type="submission" date="2016-11" db="EMBL/GenBank/DDBJ databases">
        <authorList>
            <person name="Varghese N."/>
            <person name="Submissions S."/>
        </authorList>
    </citation>
    <scope>NUCLEOTIDE SEQUENCE [LARGE SCALE GENOMIC DNA]</scope>
    <source>
        <strain evidence="4">DSM 100564</strain>
    </source>
</reference>